<reference evidence="2 3" key="1">
    <citation type="submission" date="2019-02" db="EMBL/GenBank/DDBJ databases">
        <title>Kribbella capetownensis sp. nov. and Kribbella speibonae sp. nov., isolated from soil.</title>
        <authorList>
            <person name="Curtis S.M."/>
            <person name="Norton I."/>
            <person name="Everest G.J."/>
            <person name="Meyers P.R."/>
        </authorList>
    </citation>
    <scope>NUCLEOTIDE SEQUENCE [LARGE SCALE GENOMIC DNA]</scope>
    <source>
        <strain evidence="2 3">KCTC 29219</strain>
    </source>
</reference>
<feature type="transmembrane region" description="Helical" evidence="1">
    <location>
        <begin position="6"/>
        <end position="27"/>
    </location>
</feature>
<dbReference type="RefSeq" id="WP_131335019.1">
    <property type="nucleotide sequence ID" value="NZ_SJJZ01000001.1"/>
</dbReference>
<proteinExistence type="predicted"/>
<evidence type="ECO:0000313" key="2">
    <source>
        <dbReference type="EMBL" id="TCC10607.1"/>
    </source>
</evidence>
<accession>A0A4R0HH38</accession>
<organism evidence="2 3">
    <name type="scientific">Kribbella soli</name>
    <dbReference type="NCBI Taxonomy" id="1124743"/>
    <lineage>
        <taxon>Bacteria</taxon>
        <taxon>Bacillati</taxon>
        <taxon>Actinomycetota</taxon>
        <taxon>Actinomycetes</taxon>
        <taxon>Propionibacteriales</taxon>
        <taxon>Kribbellaceae</taxon>
        <taxon>Kribbella</taxon>
    </lineage>
</organism>
<dbReference type="EMBL" id="SJJZ01000001">
    <property type="protein sequence ID" value="TCC10607.1"/>
    <property type="molecule type" value="Genomic_DNA"/>
</dbReference>
<evidence type="ECO:0000313" key="3">
    <source>
        <dbReference type="Proteomes" id="UP000292346"/>
    </source>
</evidence>
<dbReference type="Proteomes" id="UP000292346">
    <property type="component" value="Unassembled WGS sequence"/>
</dbReference>
<dbReference type="AlphaFoldDB" id="A0A4R0HH38"/>
<keyword evidence="1" id="KW-1133">Transmembrane helix</keyword>
<comment type="caution">
    <text evidence="2">The sequence shown here is derived from an EMBL/GenBank/DDBJ whole genome shotgun (WGS) entry which is preliminary data.</text>
</comment>
<keyword evidence="3" id="KW-1185">Reference proteome</keyword>
<protein>
    <submittedName>
        <fullName evidence="2">Uncharacterized protein</fullName>
    </submittedName>
</protein>
<name>A0A4R0HH38_9ACTN</name>
<sequence length="63" mass="7105">MNIAAAAMVILGVVLVISLVFVGFKWVKPESLRLSVKWNSLEFELRREQPPEAPKALEHDPHP</sequence>
<keyword evidence="1" id="KW-0812">Transmembrane</keyword>
<evidence type="ECO:0000256" key="1">
    <source>
        <dbReference type="SAM" id="Phobius"/>
    </source>
</evidence>
<keyword evidence="1" id="KW-0472">Membrane</keyword>
<gene>
    <name evidence="2" type="ORF">E0H45_04660</name>
</gene>